<keyword evidence="8 13" id="KW-0472">Membrane</keyword>
<keyword evidence="7 13" id="KW-0406">Ion transport</keyword>
<keyword evidence="12 13" id="KW-0407">Ion channel</keyword>
<proteinExistence type="inferred from homology"/>
<feature type="disulfide bond" evidence="14">
    <location>
        <begin position="754"/>
        <end position="810"/>
    </location>
</feature>
<feature type="region of interest" description="Disordered" evidence="15">
    <location>
        <begin position="886"/>
        <end position="910"/>
    </location>
</feature>
<dbReference type="PIRSF" id="PIRSF037090">
    <property type="entry name" value="Iontro_Glu-like_rcpt_pln"/>
    <property type="match status" value="1"/>
</dbReference>
<dbReference type="Pfam" id="PF01094">
    <property type="entry name" value="ANF_receptor"/>
    <property type="match status" value="1"/>
</dbReference>
<dbReference type="SUPFAM" id="SSF53822">
    <property type="entry name" value="Periplasmic binding protein-like I"/>
    <property type="match status" value="1"/>
</dbReference>
<protein>
    <recommendedName>
        <fullName evidence="13">Glutamate receptor</fullName>
    </recommendedName>
</protein>
<keyword evidence="10" id="KW-0325">Glycoprotein</keyword>
<evidence type="ECO:0000256" key="1">
    <source>
        <dbReference type="ARBA" id="ARBA00004141"/>
    </source>
</evidence>
<feature type="chain" id="PRO_5008589537" description="Glutamate receptor" evidence="17">
    <location>
        <begin position="30"/>
        <end position="980"/>
    </location>
</feature>
<dbReference type="GO" id="GO:0038023">
    <property type="term" value="F:signaling receptor activity"/>
    <property type="evidence" value="ECO:0000318"/>
    <property type="project" value="GO_Central"/>
</dbReference>
<dbReference type="Gene3D" id="3.40.50.2300">
    <property type="match status" value="3"/>
</dbReference>
<feature type="signal peptide" evidence="17">
    <location>
        <begin position="1"/>
        <end position="29"/>
    </location>
</feature>
<evidence type="ECO:0000256" key="3">
    <source>
        <dbReference type="ARBA" id="ARBA00022448"/>
    </source>
</evidence>
<dbReference type="FunFam" id="3.40.50.2300:FF:000188">
    <property type="entry name" value="Glutamate receptor"/>
    <property type="match status" value="1"/>
</dbReference>
<dbReference type="STRING" id="4558.A0A1B6QCP1"/>
<dbReference type="AlphaFoldDB" id="A0A1B6QCP1"/>
<dbReference type="FunCoup" id="A0A1B6QCP1">
    <property type="interactions" value="614"/>
</dbReference>
<evidence type="ECO:0000256" key="17">
    <source>
        <dbReference type="SAM" id="SignalP"/>
    </source>
</evidence>
<dbReference type="InterPro" id="IPR015683">
    <property type="entry name" value="Ionotropic_Glu_rcpt"/>
</dbReference>
<reference evidence="19 20" key="1">
    <citation type="journal article" date="2009" name="Nature">
        <title>The Sorghum bicolor genome and the diversification of grasses.</title>
        <authorList>
            <person name="Paterson A.H."/>
            <person name="Bowers J.E."/>
            <person name="Bruggmann R."/>
            <person name="Dubchak I."/>
            <person name="Grimwood J."/>
            <person name="Gundlach H."/>
            <person name="Haberer G."/>
            <person name="Hellsten U."/>
            <person name="Mitros T."/>
            <person name="Poliakov A."/>
            <person name="Schmutz J."/>
            <person name="Spannagl M."/>
            <person name="Tang H."/>
            <person name="Wang X."/>
            <person name="Wicker T."/>
            <person name="Bharti A.K."/>
            <person name="Chapman J."/>
            <person name="Feltus F.A."/>
            <person name="Gowik U."/>
            <person name="Grigoriev I.V."/>
            <person name="Lyons E."/>
            <person name="Maher C.A."/>
            <person name="Martis M."/>
            <person name="Narechania A."/>
            <person name="Otillar R.P."/>
            <person name="Penning B.W."/>
            <person name="Salamov A.A."/>
            <person name="Wang Y."/>
            <person name="Zhang L."/>
            <person name="Carpita N.C."/>
            <person name="Freeling M."/>
            <person name="Gingle A.R."/>
            <person name="Hash C.T."/>
            <person name="Keller B."/>
            <person name="Klein P."/>
            <person name="Kresovich S."/>
            <person name="McCann M.C."/>
            <person name="Ming R."/>
            <person name="Peterson D.G."/>
            <person name="Mehboob-ur-Rahman"/>
            <person name="Ware D."/>
            <person name="Westhoff P."/>
            <person name="Mayer K.F."/>
            <person name="Messing J."/>
            <person name="Rokhsar D.S."/>
        </authorList>
    </citation>
    <scope>NUCLEOTIDE SEQUENCE [LARGE SCALE GENOMIC DNA]</scope>
    <source>
        <strain evidence="20">cv. BTx623</strain>
    </source>
</reference>
<feature type="transmembrane region" description="Helical" evidence="16">
    <location>
        <begin position="827"/>
        <end position="852"/>
    </location>
</feature>
<dbReference type="Pfam" id="PF10613">
    <property type="entry name" value="Lig_chan-Glu_bd"/>
    <property type="match status" value="1"/>
</dbReference>
<dbReference type="Gramene" id="KXG35671">
    <property type="protein sequence ID" value="KXG35671"/>
    <property type="gene ID" value="SORBI_3002G209100"/>
</dbReference>
<evidence type="ECO:0000256" key="7">
    <source>
        <dbReference type="ARBA" id="ARBA00023065"/>
    </source>
</evidence>
<feature type="transmembrane region" description="Helical" evidence="16">
    <location>
        <begin position="650"/>
        <end position="668"/>
    </location>
</feature>
<evidence type="ECO:0000256" key="10">
    <source>
        <dbReference type="ARBA" id="ARBA00023180"/>
    </source>
</evidence>
<evidence type="ECO:0000256" key="9">
    <source>
        <dbReference type="ARBA" id="ARBA00023170"/>
    </source>
</evidence>
<gene>
    <name evidence="19" type="ORF">SORBI_3002G209100</name>
</gene>
<comment type="similarity">
    <text evidence="2 13">Belongs to the glutamate-gated ion channel (TC 1.A.10.1) family.</text>
</comment>
<reference evidence="20" key="2">
    <citation type="journal article" date="2018" name="Plant J.">
        <title>The Sorghum bicolor reference genome: improved assembly, gene annotations, a transcriptome atlas, and signatures of genome organization.</title>
        <authorList>
            <person name="McCormick R.F."/>
            <person name="Truong S.K."/>
            <person name="Sreedasyam A."/>
            <person name="Jenkins J."/>
            <person name="Shu S."/>
            <person name="Sims D."/>
            <person name="Kennedy M."/>
            <person name="Amirebrahimi M."/>
            <person name="Weers B.D."/>
            <person name="McKinley B."/>
            <person name="Mattison A."/>
            <person name="Morishige D.T."/>
            <person name="Grimwood J."/>
            <person name="Schmutz J."/>
            <person name="Mullet J.E."/>
        </authorList>
    </citation>
    <scope>NUCLEOTIDE SEQUENCE [LARGE SCALE GENOMIC DNA]</scope>
    <source>
        <strain evidence="20">cv. BTx623</strain>
    </source>
</reference>
<dbReference type="SUPFAM" id="SSF53850">
    <property type="entry name" value="Periplasmic binding protein-like II"/>
    <property type="match status" value="1"/>
</dbReference>
<dbReference type="InterPro" id="IPR019594">
    <property type="entry name" value="Glu/Gly-bd"/>
</dbReference>
<evidence type="ECO:0000256" key="2">
    <source>
        <dbReference type="ARBA" id="ARBA00008685"/>
    </source>
</evidence>
<dbReference type="InterPro" id="IPR001828">
    <property type="entry name" value="ANF_lig-bd_rcpt"/>
</dbReference>
<feature type="region of interest" description="Disordered" evidence="15">
    <location>
        <begin position="957"/>
        <end position="980"/>
    </location>
</feature>
<dbReference type="PANTHER" id="PTHR18966">
    <property type="entry name" value="IONOTROPIC GLUTAMATE RECEPTOR"/>
    <property type="match status" value="1"/>
</dbReference>
<dbReference type="OMA" id="YCDNFTK"/>
<dbReference type="SMART" id="SM00079">
    <property type="entry name" value="PBPe"/>
    <property type="match status" value="1"/>
</dbReference>
<dbReference type="Gene3D" id="1.10.287.70">
    <property type="match status" value="1"/>
</dbReference>
<feature type="domain" description="Ionotropic glutamate receptor C-terminal" evidence="18">
    <location>
        <begin position="462"/>
        <end position="806"/>
    </location>
</feature>
<dbReference type="eggNOG" id="KOG1052">
    <property type="taxonomic scope" value="Eukaryota"/>
</dbReference>
<evidence type="ECO:0000256" key="11">
    <source>
        <dbReference type="ARBA" id="ARBA00023286"/>
    </source>
</evidence>
<keyword evidence="6 16" id="KW-1133">Transmembrane helix</keyword>
<evidence type="ECO:0000256" key="6">
    <source>
        <dbReference type="ARBA" id="ARBA00022989"/>
    </source>
</evidence>
<dbReference type="InterPro" id="IPR017103">
    <property type="entry name" value="Iontropic_Glu_rcpt_pln"/>
</dbReference>
<sequence length="980" mass="105459">MAGLARHPPFLRVFYLIGLLASLIPATSPAQPPETVAVGLIIDADSPVGRIASTTIPMALDDFYAAFPNASARVRLLQHDSGGDVVAAASAALQLMTTQGARAILGPQSSVESAFVADLATRAEVPVVSFSATSPSVSHSEARFFARAALSDAAQAEAIAALATYFGWRRVVPIYQDDDYGAAFVPFLVDALTAARAEVPYRCALPAGASRDAVAAAMYRLESEQTRAFVVHARTELAELVFAAAVEAGMMAEGYAWVITDGLTGLLGSFHPPQGVIGLAPHVPPTARLRGVRKRWAHRFMRQHQDADPAHAEMGCYALWAYDAAWAVASAAERLSTGDDLSSSLPGLVGGRSGPTDFSGLGKSMSGEKFLEAITSTTFEGLGGRFELLNGELPVPAFRIVNIMDNAKERGIGFWTHKAGLHRQLGRGRGGIASNSGLAPVIWPADSTVVPIGWVQPTSGRKLQVAMPAGRVDPGYRSIMHLDVDPATNRTVAGGFVIEVFEAAVRLLPYALPFEYVLVGSMRYDALIERVGKGEFDTAVADITITAERSKHVDFTLPYMSSGISMVVPVRDQRSKRAAWVFLKPLSYDLWLVSFAFLVFTGFVVWAVEHRSNEEFRGPPSYQIGTLLYFGFSTLVFAHRENLKSNLSRIVVVVWVFVVLILQSSYTASLTSMLTVPQLEPAIGDFTSLWRGTDKVGILNNSFMRAAMDKSGFPQSRLEPYQATQSFHEALLNGTIGAIVDETPYLRLFLTSYCDNFTKIAQSNKTGGFGFAFPKGSPYVADLSRAILNLTESDEMSLIERKWFGDADGCAAQGSQFTSERLSFDSFWGLFLITGATSLLCCALHLLIFVVANRRRIWASRVPWRNRLRIFLKLLDDRDLSSHTFRTNKDGGGSVADRSANDAGASPSPAVVRMEAGSPLSVSNHTYDMSDWSFGAPSPAPAAAAGENEIVELAGAGEAEEVAAAPNPDGSGDQSGTAHN</sequence>
<organism evidence="19 20">
    <name type="scientific">Sorghum bicolor</name>
    <name type="common">Sorghum</name>
    <name type="synonym">Sorghum vulgare</name>
    <dbReference type="NCBI Taxonomy" id="4558"/>
    <lineage>
        <taxon>Eukaryota</taxon>
        <taxon>Viridiplantae</taxon>
        <taxon>Streptophyta</taxon>
        <taxon>Embryophyta</taxon>
        <taxon>Tracheophyta</taxon>
        <taxon>Spermatophyta</taxon>
        <taxon>Magnoliopsida</taxon>
        <taxon>Liliopsida</taxon>
        <taxon>Poales</taxon>
        <taxon>Poaceae</taxon>
        <taxon>PACMAD clade</taxon>
        <taxon>Panicoideae</taxon>
        <taxon>Andropogonodae</taxon>
        <taxon>Andropogoneae</taxon>
        <taxon>Sorghinae</taxon>
        <taxon>Sorghum</taxon>
    </lineage>
</organism>
<comment type="function">
    <text evidence="13">Glutamate-gated receptor that probably acts as non-selective cation channel.</text>
</comment>
<dbReference type="FunFam" id="3.40.190.10:FF:000396">
    <property type="entry name" value="Glutamate receptor"/>
    <property type="match status" value="1"/>
</dbReference>
<evidence type="ECO:0000256" key="8">
    <source>
        <dbReference type="ARBA" id="ARBA00023136"/>
    </source>
</evidence>
<dbReference type="GO" id="GO:0005886">
    <property type="term" value="C:plasma membrane"/>
    <property type="evidence" value="ECO:0000318"/>
    <property type="project" value="GO_Central"/>
</dbReference>
<evidence type="ECO:0000313" key="19">
    <source>
        <dbReference type="EMBL" id="KXG35671.1"/>
    </source>
</evidence>
<evidence type="ECO:0000313" key="20">
    <source>
        <dbReference type="Proteomes" id="UP000000768"/>
    </source>
</evidence>
<dbReference type="InParanoid" id="A0A1B6QCP1"/>
<keyword evidence="14" id="KW-1015">Disulfide bond</keyword>
<evidence type="ECO:0000256" key="4">
    <source>
        <dbReference type="ARBA" id="ARBA00022692"/>
    </source>
</evidence>
<evidence type="ECO:0000256" key="13">
    <source>
        <dbReference type="PIRNR" id="PIRNR037090"/>
    </source>
</evidence>
<evidence type="ECO:0000256" key="16">
    <source>
        <dbReference type="SAM" id="Phobius"/>
    </source>
</evidence>
<evidence type="ECO:0000256" key="12">
    <source>
        <dbReference type="ARBA" id="ARBA00023303"/>
    </source>
</evidence>
<dbReference type="Proteomes" id="UP000000768">
    <property type="component" value="Chromosome 2"/>
</dbReference>
<dbReference type="InterPro" id="IPR028082">
    <property type="entry name" value="Peripla_BP_I"/>
</dbReference>
<keyword evidence="4 16" id="KW-0812">Transmembrane</keyword>
<dbReference type="GO" id="GO:0015276">
    <property type="term" value="F:ligand-gated monoatomic ion channel activity"/>
    <property type="evidence" value="ECO:0000318"/>
    <property type="project" value="GO_Central"/>
</dbReference>
<dbReference type="EMBL" id="CM000761">
    <property type="protein sequence ID" value="KXG35671.1"/>
    <property type="molecule type" value="Genomic_DNA"/>
</dbReference>
<evidence type="ECO:0000256" key="14">
    <source>
        <dbReference type="PIRSR" id="PIRSR037090-50"/>
    </source>
</evidence>
<evidence type="ECO:0000256" key="15">
    <source>
        <dbReference type="SAM" id="MobiDB-lite"/>
    </source>
</evidence>
<dbReference type="FunFam" id="3.40.190.10:FF:000039">
    <property type="entry name" value="Glutamate receptor"/>
    <property type="match status" value="1"/>
</dbReference>
<dbReference type="Gene3D" id="3.40.190.10">
    <property type="entry name" value="Periplasmic binding protein-like II"/>
    <property type="match status" value="3"/>
</dbReference>
<keyword evidence="11 13" id="KW-1071">Ligand-gated ion channel</keyword>
<dbReference type="InterPro" id="IPR001320">
    <property type="entry name" value="Iontro_rcpt_C"/>
</dbReference>
<evidence type="ECO:0000256" key="5">
    <source>
        <dbReference type="ARBA" id="ARBA00022729"/>
    </source>
</evidence>
<keyword evidence="20" id="KW-1185">Reference proteome</keyword>
<name>A0A1B6QCP1_SORBI</name>
<keyword evidence="5 17" id="KW-0732">Signal</keyword>
<keyword evidence="3 13" id="KW-0813">Transport</keyword>
<dbReference type="FunFam" id="1.10.287.70:FF:000163">
    <property type="entry name" value="Glutamate receptor"/>
    <property type="match status" value="1"/>
</dbReference>
<feature type="transmembrane region" description="Helical" evidence="16">
    <location>
        <begin position="590"/>
        <end position="608"/>
    </location>
</feature>
<keyword evidence="9 13" id="KW-0675">Receptor</keyword>
<dbReference type="Pfam" id="PF00060">
    <property type="entry name" value="Lig_chan"/>
    <property type="match status" value="1"/>
</dbReference>
<evidence type="ECO:0000259" key="18">
    <source>
        <dbReference type="SMART" id="SM00079"/>
    </source>
</evidence>
<comment type="subcellular location">
    <subcellularLocation>
        <location evidence="1">Membrane</location>
        <topology evidence="1">Multi-pass membrane protein</topology>
    </subcellularLocation>
</comment>
<dbReference type="CDD" id="cd13686">
    <property type="entry name" value="GluR_Plant"/>
    <property type="match status" value="1"/>
</dbReference>
<dbReference type="SMR" id="A0A1B6QCP1"/>
<accession>A0A1B6QCP1</accession>